<dbReference type="OrthoDB" id="6459610at2"/>
<gene>
    <name evidence="1" type="ORF">C8D90_105363</name>
</gene>
<accession>A0A370QQT8</accession>
<evidence type="ECO:0000313" key="1">
    <source>
        <dbReference type="EMBL" id="RDK91075.1"/>
    </source>
</evidence>
<dbReference type="RefSeq" id="WP_115458884.1">
    <property type="nucleotide sequence ID" value="NZ_QRAP01000005.1"/>
</dbReference>
<dbReference type="AlphaFoldDB" id="A0A370QQT8"/>
<evidence type="ECO:0000313" key="2">
    <source>
        <dbReference type="Proteomes" id="UP000254848"/>
    </source>
</evidence>
<name>A0A370QQT8_9GAMM</name>
<comment type="caution">
    <text evidence="1">The sequence shown here is derived from an EMBL/GenBank/DDBJ whole genome shotgun (WGS) entry which is preliminary data.</text>
</comment>
<organism evidence="1 2">
    <name type="scientific">Enterobacillus tribolii</name>
    <dbReference type="NCBI Taxonomy" id="1487935"/>
    <lineage>
        <taxon>Bacteria</taxon>
        <taxon>Pseudomonadati</taxon>
        <taxon>Pseudomonadota</taxon>
        <taxon>Gammaproteobacteria</taxon>
        <taxon>Enterobacterales</taxon>
        <taxon>Hafniaceae</taxon>
        <taxon>Enterobacillus</taxon>
    </lineage>
</organism>
<keyword evidence="2" id="KW-1185">Reference proteome</keyword>
<keyword evidence="1" id="KW-0012">Acyltransferase</keyword>
<proteinExistence type="predicted"/>
<dbReference type="GO" id="GO:0016746">
    <property type="term" value="F:acyltransferase activity"/>
    <property type="evidence" value="ECO:0007669"/>
    <property type="project" value="UniProtKB-KW"/>
</dbReference>
<dbReference type="Proteomes" id="UP000254848">
    <property type="component" value="Unassembled WGS sequence"/>
</dbReference>
<keyword evidence="1" id="KW-0808">Transferase</keyword>
<sequence length="316" mass="35955">MRFFAVWLYLSWKNFTGKLAEQVGKSREWHGKTARFLFRHLDYRAGFLLAHISRGLRLTGRRRRNLALVAEENKRCLLGPDAAPLRHTWVSQRRQLLDLAATYGQSAQIQSELKQCADQLNQIVEPLHQNGSPVILAPMHMVSDILAGIVGSMVYPGKATVVVSSSAEIYQEQDRAMGGVNLTYCSIHSDNRMIAGNLMDSIMEAADHQRNIMIFPDITPDYTLDTNETRAGKLNCTLFNRPAHLHSGIIRLARVLSAQVVFYNLYYDKGIKIHIEPPVAARELKKKMPVIIEESITRHPADWLLWHAHSLYFINE</sequence>
<protein>
    <submittedName>
        <fullName evidence="1">Lauroyl/myristoyl acyltransferase</fullName>
    </submittedName>
</protein>
<dbReference type="EMBL" id="QRAP01000005">
    <property type="protein sequence ID" value="RDK91075.1"/>
    <property type="molecule type" value="Genomic_DNA"/>
</dbReference>
<reference evidence="1 2" key="1">
    <citation type="submission" date="2018-07" db="EMBL/GenBank/DDBJ databases">
        <title>Genomic Encyclopedia of Type Strains, Phase IV (KMG-IV): sequencing the most valuable type-strain genomes for metagenomic binning, comparative biology and taxonomic classification.</title>
        <authorList>
            <person name="Goeker M."/>
        </authorList>
    </citation>
    <scope>NUCLEOTIDE SEQUENCE [LARGE SCALE GENOMIC DNA]</scope>
    <source>
        <strain evidence="1 2">DSM 103736</strain>
    </source>
</reference>